<feature type="compositionally biased region" description="Basic and acidic residues" evidence="1">
    <location>
        <begin position="284"/>
        <end position="298"/>
    </location>
</feature>
<feature type="compositionally biased region" description="Basic residues" evidence="1">
    <location>
        <begin position="193"/>
        <end position="211"/>
    </location>
</feature>
<feature type="compositionally biased region" description="Basic and acidic residues" evidence="1">
    <location>
        <begin position="137"/>
        <end position="149"/>
    </location>
</feature>
<evidence type="ECO:0000256" key="1">
    <source>
        <dbReference type="SAM" id="MobiDB-lite"/>
    </source>
</evidence>
<feature type="region of interest" description="Disordered" evidence="1">
    <location>
        <begin position="1"/>
        <end position="359"/>
    </location>
</feature>
<evidence type="ECO:0000313" key="4">
    <source>
        <dbReference type="Proteomes" id="UP000199649"/>
    </source>
</evidence>
<reference evidence="4" key="1">
    <citation type="submission" date="2016-10" db="EMBL/GenBank/DDBJ databases">
        <authorList>
            <person name="Varghese N."/>
            <person name="Submissions S."/>
        </authorList>
    </citation>
    <scope>NUCLEOTIDE SEQUENCE [LARGE SCALE GENOMIC DNA]</scope>
    <source>
        <strain evidence="4">DSM 22965</strain>
    </source>
</reference>
<keyword evidence="4" id="KW-1185">Reference proteome</keyword>
<feature type="compositionally biased region" description="Basic and acidic residues" evidence="1">
    <location>
        <begin position="255"/>
        <end position="268"/>
    </location>
</feature>
<feature type="domain" description="Rho termination factor-like N-terminal" evidence="2">
    <location>
        <begin position="403"/>
        <end position="431"/>
    </location>
</feature>
<feature type="compositionally biased region" description="Basic and acidic residues" evidence="1">
    <location>
        <begin position="212"/>
        <end position="230"/>
    </location>
</feature>
<evidence type="ECO:0000259" key="2">
    <source>
        <dbReference type="Pfam" id="PF07498"/>
    </source>
</evidence>
<feature type="region of interest" description="Disordered" evidence="1">
    <location>
        <begin position="381"/>
        <end position="403"/>
    </location>
</feature>
<feature type="compositionally biased region" description="Basic and acidic residues" evidence="1">
    <location>
        <begin position="345"/>
        <end position="359"/>
    </location>
</feature>
<dbReference type="GO" id="GO:0006353">
    <property type="term" value="P:DNA-templated transcription termination"/>
    <property type="evidence" value="ECO:0007669"/>
    <property type="project" value="InterPro"/>
</dbReference>
<feature type="compositionally biased region" description="Basic residues" evidence="1">
    <location>
        <begin position="299"/>
        <end position="308"/>
    </location>
</feature>
<protein>
    <submittedName>
        <fullName evidence="3">Rho termination factor, N-terminal domain</fullName>
    </submittedName>
</protein>
<evidence type="ECO:0000313" key="3">
    <source>
        <dbReference type="EMBL" id="SDR65399.1"/>
    </source>
</evidence>
<feature type="compositionally biased region" description="Basic residues" evidence="1">
    <location>
        <begin position="55"/>
        <end position="67"/>
    </location>
</feature>
<dbReference type="AlphaFoldDB" id="A0A1H1KUN9"/>
<proteinExistence type="predicted"/>
<feature type="compositionally biased region" description="Low complexity" evidence="1">
    <location>
        <begin position="86"/>
        <end position="104"/>
    </location>
</feature>
<dbReference type="InterPro" id="IPR011112">
    <property type="entry name" value="Rho-like_N"/>
</dbReference>
<name>A0A1H1KUN9_9MICO</name>
<dbReference type="Pfam" id="PF23855">
    <property type="entry name" value="DUF7218"/>
    <property type="match status" value="1"/>
</dbReference>
<feature type="compositionally biased region" description="Basic residues" evidence="1">
    <location>
        <begin position="105"/>
        <end position="116"/>
    </location>
</feature>
<dbReference type="InterPro" id="IPR055642">
    <property type="entry name" value="DUF7218"/>
</dbReference>
<feature type="compositionally biased region" description="Basic residues" evidence="1">
    <location>
        <begin position="126"/>
        <end position="136"/>
    </location>
</feature>
<feature type="compositionally biased region" description="Basic residues" evidence="1">
    <location>
        <begin position="75"/>
        <end position="85"/>
    </location>
</feature>
<feature type="compositionally biased region" description="Basic residues" evidence="1">
    <location>
        <begin position="231"/>
        <end position="251"/>
    </location>
</feature>
<dbReference type="STRING" id="684552.SAMN04489719_0066"/>
<feature type="compositionally biased region" description="Basic residues" evidence="1">
    <location>
        <begin position="163"/>
        <end position="181"/>
    </location>
</feature>
<accession>A0A1H1KUN9</accession>
<feature type="compositionally biased region" description="Basic and acidic residues" evidence="1">
    <location>
        <begin position="394"/>
        <end position="403"/>
    </location>
</feature>
<gene>
    <name evidence="3" type="ORF">SAMN04489719_0066</name>
</gene>
<dbReference type="Pfam" id="PF07498">
    <property type="entry name" value="Rho_N"/>
    <property type="match status" value="1"/>
</dbReference>
<dbReference type="EMBL" id="LT629734">
    <property type="protein sequence ID" value="SDR65399.1"/>
    <property type="molecule type" value="Genomic_DNA"/>
</dbReference>
<organism evidence="3 4">
    <name type="scientific">Agrococcus carbonis</name>
    <dbReference type="NCBI Taxonomy" id="684552"/>
    <lineage>
        <taxon>Bacteria</taxon>
        <taxon>Bacillati</taxon>
        <taxon>Actinomycetota</taxon>
        <taxon>Actinomycetes</taxon>
        <taxon>Micrococcales</taxon>
        <taxon>Microbacteriaceae</taxon>
        <taxon>Agrococcus</taxon>
    </lineage>
</organism>
<dbReference type="Proteomes" id="UP000199649">
    <property type="component" value="Chromosome I"/>
</dbReference>
<feature type="compositionally biased region" description="Basic and acidic residues" evidence="1">
    <location>
        <begin position="1"/>
        <end position="18"/>
    </location>
</feature>
<sequence length="436" mass="49149">MPPCWHERPNPRRERAAERPPLPAAAVGSPRDDSRRAAPGPRGRGAPRGGAVGHDRHRRALRARGRLAARDRARDLRHRRRRARARLGAPRAQGAAAASAPRMGARGRRRGGRVSRRLLPVDGARGRRGRQRRRARLRPDLRGAPRMGDRSPQARCALGARDGRRRRRHRAARGRRPRRSGHGPVGHGCGARARGRRARARGGPRLRPLRVRRCEAHRARRALDGRDGRALPRRRRRVRRVARDRRPRPAHGTRGPRDDRLPRARADGARLPAVRLRPAGAALVERDDDRARRAGRRDPARRRGRRRAAGCARLDGPRDRRDRHRRARRASSTGFQAFGGTVRGTPEEGGRDARSEHQGRELYEKLRDEGNSKEKAARIANAAARDGRSAVGERGGEADSYEDRTVDELRERAKELGMEGYSHLKKAELIDRLRNH</sequence>
<feature type="compositionally biased region" description="Gly residues" evidence="1">
    <location>
        <begin position="42"/>
        <end position="52"/>
    </location>
</feature>